<name>A0ABN1Q364_9ACTN</name>
<gene>
    <name evidence="3" type="ORF">GCM10009550_02870</name>
</gene>
<feature type="domain" description="ChrR-like cupin" evidence="2">
    <location>
        <begin position="54"/>
        <end position="157"/>
    </location>
</feature>
<reference evidence="3 4" key="1">
    <citation type="journal article" date="2019" name="Int. J. Syst. Evol. Microbiol.">
        <title>The Global Catalogue of Microorganisms (GCM) 10K type strain sequencing project: providing services to taxonomists for standard genome sequencing and annotation.</title>
        <authorList>
            <consortium name="The Broad Institute Genomics Platform"/>
            <consortium name="The Broad Institute Genome Sequencing Center for Infectious Disease"/>
            <person name="Wu L."/>
            <person name="Ma J."/>
        </authorList>
    </citation>
    <scope>NUCLEOTIDE SEQUENCE [LARGE SCALE GENOMIC DNA]</scope>
    <source>
        <strain evidence="3 4">JCM 10696</strain>
    </source>
</reference>
<dbReference type="RefSeq" id="WP_344235787.1">
    <property type="nucleotide sequence ID" value="NZ_BAAAHH010000001.1"/>
</dbReference>
<evidence type="ECO:0000256" key="1">
    <source>
        <dbReference type="SAM" id="MobiDB-lite"/>
    </source>
</evidence>
<dbReference type="Pfam" id="PF12973">
    <property type="entry name" value="Cupin_7"/>
    <property type="match status" value="1"/>
</dbReference>
<accession>A0ABN1Q364</accession>
<dbReference type="InterPro" id="IPR011051">
    <property type="entry name" value="RmlC_Cupin_sf"/>
</dbReference>
<protein>
    <recommendedName>
        <fullName evidence="2">ChrR-like cupin domain-containing protein</fullName>
    </recommendedName>
</protein>
<dbReference type="Proteomes" id="UP001500665">
    <property type="component" value="Unassembled WGS sequence"/>
</dbReference>
<evidence type="ECO:0000313" key="4">
    <source>
        <dbReference type="Proteomes" id="UP001500665"/>
    </source>
</evidence>
<evidence type="ECO:0000313" key="3">
    <source>
        <dbReference type="EMBL" id="GAA0936796.1"/>
    </source>
</evidence>
<feature type="region of interest" description="Disordered" evidence="1">
    <location>
        <begin position="1"/>
        <end position="44"/>
    </location>
</feature>
<organism evidence="3 4">
    <name type="scientific">Actinocorallia libanotica</name>
    <dbReference type="NCBI Taxonomy" id="46162"/>
    <lineage>
        <taxon>Bacteria</taxon>
        <taxon>Bacillati</taxon>
        <taxon>Actinomycetota</taxon>
        <taxon>Actinomycetes</taxon>
        <taxon>Streptosporangiales</taxon>
        <taxon>Thermomonosporaceae</taxon>
        <taxon>Actinocorallia</taxon>
    </lineage>
</organism>
<dbReference type="EMBL" id="BAAAHH010000001">
    <property type="protein sequence ID" value="GAA0936796.1"/>
    <property type="molecule type" value="Genomic_DNA"/>
</dbReference>
<comment type="caution">
    <text evidence="3">The sequence shown here is derived from an EMBL/GenBank/DDBJ whole genome shotgun (WGS) entry which is preliminary data.</text>
</comment>
<evidence type="ECO:0000259" key="2">
    <source>
        <dbReference type="Pfam" id="PF12973"/>
    </source>
</evidence>
<dbReference type="Gene3D" id="2.60.120.10">
    <property type="entry name" value="Jelly Rolls"/>
    <property type="match status" value="1"/>
</dbReference>
<keyword evidence="4" id="KW-1185">Reference proteome</keyword>
<feature type="compositionally biased region" description="Basic and acidic residues" evidence="1">
    <location>
        <begin position="1"/>
        <end position="19"/>
    </location>
</feature>
<dbReference type="InterPro" id="IPR014710">
    <property type="entry name" value="RmlC-like_jellyroll"/>
</dbReference>
<dbReference type="InterPro" id="IPR025979">
    <property type="entry name" value="ChrR-like_cupin_dom"/>
</dbReference>
<sequence length="174" mass="19563">MAEPVRLQRPEGISEHEWAENLSEPADYGGEAPERSREQDVAGPDGEVLGRFREILLQTQDLDWLDKTLEGLSHKPLWRNETTGASISLVRFKKGSGIPSRHSHASNQFMFCLSGSYTYVPTGLTLTPGSFYWNPKGSLHGPTRADEDTVLLEIYDGPHYPTQPDWYSSEEDAR</sequence>
<dbReference type="SUPFAM" id="SSF51182">
    <property type="entry name" value="RmlC-like cupins"/>
    <property type="match status" value="1"/>
</dbReference>
<proteinExistence type="predicted"/>